<name>A0ABX2F4Y1_9PSEU</name>
<gene>
    <name evidence="3" type="ORF">GC106_35800</name>
</gene>
<organism evidence="3 4">
    <name type="scientific">Kibdelosporangium persicum</name>
    <dbReference type="NCBI Taxonomy" id="2698649"/>
    <lineage>
        <taxon>Bacteria</taxon>
        <taxon>Bacillati</taxon>
        <taxon>Actinomycetota</taxon>
        <taxon>Actinomycetes</taxon>
        <taxon>Pseudonocardiales</taxon>
        <taxon>Pseudonocardiaceae</taxon>
        <taxon>Kibdelosporangium</taxon>
    </lineage>
</organism>
<keyword evidence="4" id="KW-1185">Reference proteome</keyword>
<feature type="domain" description="Peptidase S1" evidence="2">
    <location>
        <begin position="36"/>
        <end position="264"/>
    </location>
</feature>
<comment type="caution">
    <text evidence="3">The sequence shown here is derived from an EMBL/GenBank/DDBJ whole genome shotgun (WGS) entry which is preliminary data.</text>
</comment>
<evidence type="ECO:0000259" key="2">
    <source>
        <dbReference type="PROSITE" id="PS50240"/>
    </source>
</evidence>
<dbReference type="InterPro" id="IPR043504">
    <property type="entry name" value="Peptidase_S1_PA_chymotrypsin"/>
</dbReference>
<dbReference type="InterPro" id="IPR023294">
    <property type="entry name" value="Tachylectin2"/>
</dbReference>
<dbReference type="PROSITE" id="PS50240">
    <property type="entry name" value="TRYPSIN_DOM"/>
    <property type="match status" value="1"/>
</dbReference>
<evidence type="ECO:0000313" key="4">
    <source>
        <dbReference type="Proteomes" id="UP000763557"/>
    </source>
</evidence>
<feature type="chain" id="PRO_5046522111" evidence="1">
    <location>
        <begin position="36"/>
        <end position="535"/>
    </location>
</feature>
<proteinExistence type="predicted"/>
<dbReference type="EMBL" id="JAAATY010000009">
    <property type="protein sequence ID" value="NRN66357.1"/>
    <property type="molecule type" value="Genomic_DNA"/>
</dbReference>
<accession>A0ABX2F4Y1</accession>
<dbReference type="SMART" id="SM00020">
    <property type="entry name" value="Tryp_SPc"/>
    <property type="match status" value="1"/>
</dbReference>
<evidence type="ECO:0000313" key="3">
    <source>
        <dbReference type="EMBL" id="NRN66357.1"/>
    </source>
</evidence>
<keyword evidence="1" id="KW-0732">Signal</keyword>
<dbReference type="InterPro" id="IPR001254">
    <property type="entry name" value="Trypsin_dom"/>
</dbReference>
<protein>
    <submittedName>
        <fullName evidence="3">Tachylectin</fullName>
    </submittedName>
</protein>
<dbReference type="InterPro" id="IPR009003">
    <property type="entry name" value="Peptidase_S1_PA"/>
</dbReference>
<sequence length="535" mass="58244">MTGRTLAMNSVSRRVLTAILVGGTAMTLTAVPASAVSGGTPVTGEDSPAAAVVRITIDKPDTYHRKQADCTGVVISEYWLISAASCFADNPAQWQNLPAGPFDRDNIISDAAYMGPTPEPRAQSTYDHVVELVPRRDRDLVLARTAYSMYHVAKLATTPPVAGQSLKLVGTGRTGGEWIPGQAHMTDATVSAVNTPNLTLTGSGSTCRGDAGGPAFRENNGTLEVVAIHGPSFQRGCLGVTETRSEMTEARVDDIYEWIRQEVPDLTVDCEEESSLYINRGGILWRDHIYGNSARNGSYGHVTANSDAYGPNWLGAVYGGRNGLVWEVHKKVNASDPFADGDVRLWRRNGEVLTGGERVGTGWTRQLQFPTRMTVDSEGRIYTVNATGELRSYLWNDTTKTWVNAAGDVIDTGWQSYTSITAAGDGVLYARTSSGQMFRFKYNHTTKQWTQRNKDAGSGWNAYTSIFSPGADILYGLGSKEGTSPALRWHRYYPESDRWAPRDDDGLGKVIETGTDWTTTYRGTADPGACRLNRP</sequence>
<dbReference type="SUPFAM" id="SSF50934">
    <property type="entry name" value="Tachylectin-2"/>
    <property type="match status" value="1"/>
</dbReference>
<dbReference type="SUPFAM" id="SSF50494">
    <property type="entry name" value="Trypsin-like serine proteases"/>
    <property type="match status" value="1"/>
</dbReference>
<dbReference type="Pfam" id="PF14517">
    <property type="entry name" value="Tachylectin"/>
    <property type="match status" value="1"/>
</dbReference>
<evidence type="ECO:0000256" key="1">
    <source>
        <dbReference type="SAM" id="SignalP"/>
    </source>
</evidence>
<reference evidence="3 4" key="1">
    <citation type="submission" date="2020-01" db="EMBL/GenBank/DDBJ databases">
        <title>Kibdelosporangium persica a novel Actinomycetes from a hot desert in Iran.</title>
        <authorList>
            <person name="Safaei N."/>
            <person name="Zaburannyi N."/>
            <person name="Mueller R."/>
            <person name="Wink J."/>
        </authorList>
    </citation>
    <scope>NUCLEOTIDE SEQUENCE [LARGE SCALE GENOMIC DNA]</scope>
    <source>
        <strain evidence="3 4">4NS15</strain>
    </source>
</reference>
<dbReference type="Pfam" id="PF00089">
    <property type="entry name" value="Trypsin"/>
    <property type="match status" value="1"/>
</dbReference>
<dbReference type="Gene3D" id="2.115.10.10">
    <property type="entry name" value="Tachylectin 2"/>
    <property type="match status" value="1"/>
</dbReference>
<dbReference type="Proteomes" id="UP000763557">
    <property type="component" value="Unassembled WGS sequence"/>
</dbReference>
<dbReference type="Gene3D" id="2.40.10.10">
    <property type="entry name" value="Trypsin-like serine proteases"/>
    <property type="match status" value="1"/>
</dbReference>
<feature type="signal peptide" evidence="1">
    <location>
        <begin position="1"/>
        <end position="35"/>
    </location>
</feature>
<dbReference type="InterPro" id="IPR036813">
    <property type="entry name" value="Tachylectin2_sf"/>
</dbReference>